<evidence type="ECO:0000313" key="7">
    <source>
        <dbReference type="Proteomes" id="UP000282551"/>
    </source>
</evidence>
<keyword evidence="2" id="KW-0479">Metal-binding</keyword>
<organism evidence="6 7">
    <name type="scientific">Mycolicibacterium chitae</name>
    <name type="common">Mycobacterium chitae</name>
    <dbReference type="NCBI Taxonomy" id="1792"/>
    <lineage>
        <taxon>Bacteria</taxon>
        <taxon>Bacillati</taxon>
        <taxon>Actinomycetota</taxon>
        <taxon>Actinomycetes</taxon>
        <taxon>Mycobacteriales</taxon>
        <taxon>Mycobacteriaceae</taxon>
        <taxon>Mycolicibacterium</taxon>
    </lineage>
</organism>
<dbReference type="Gene3D" id="3.40.50.740">
    <property type="match status" value="1"/>
</dbReference>
<dbReference type="PANTHER" id="PTHR43742">
    <property type="entry name" value="TRIMETHYLAMINE-N-OXIDE REDUCTASE"/>
    <property type="match status" value="1"/>
</dbReference>
<gene>
    <name evidence="6" type="primary">napA</name>
    <name evidence="6" type="ORF">NCTC10485_03594</name>
</gene>
<dbReference type="SMART" id="SM00926">
    <property type="entry name" value="Molybdop_Fe4S4"/>
    <property type="match status" value="1"/>
</dbReference>
<dbReference type="Gene3D" id="2.20.25.90">
    <property type="entry name" value="ADC-like domains"/>
    <property type="match status" value="1"/>
</dbReference>
<dbReference type="InterPro" id="IPR006657">
    <property type="entry name" value="MoPterin_dinucl-bd_dom"/>
</dbReference>
<dbReference type="EC" id="1.7.99.4" evidence="6"/>
<dbReference type="OrthoDB" id="7376058at2"/>
<evidence type="ECO:0000313" key="6">
    <source>
        <dbReference type="EMBL" id="VEG49287.1"/>
    </source>
</evidence>
<dbReference type="InterPro" id="IPR006656">
    <property type="entry name" value="Mopterin_OxRdtase"/>
</dbReference>
<dbReference type="GO" id="GO:0043546">
    <property type="term" value="F:molybdopterin cofactor binding"/>
    <property type="evidence" value="ECO:0007669"/>
    <property type="project" value="InterPro"/>
</dbReference>
<protein>
    <submittedName>
        <fullName evidence="6">Anaerobic dehydrogenase, typically selenocysteine-containing</fullName>
        <ecNumber evidence="6">1.7.99.4</ecNumber>
    </submittedName>
</protein>
<dbReference type="Gene3D" id="2.40.40.20">
    <property type="match status" value="1"/>
</dbReference>
<dbReference type="PANTHER" id="PTHR43742:SF2">
    <property type="entry name" value="ASSIMILATORY NITRATE REDUCTASE CATALYTIC SUBUNIT"/>
    <property type="match status" value="1"/>
</dbReference>
<dbReference type="InterPro" id="IPR006963">
    <property type="entry name" value="Mopterin_OxRdtase_4Fe-4S_dom"/>
</dbReference>
<comment type="similarity">
    <text evidence="1">Belongs to the prokaryotic molybdopterin-containing oxidoreductase family.</text>
</comment>
<dbReference type="AlphaFoldDB" id="A0A448IA94"/>
<dbReference type="InterPro" id="IPR009010">
    <property type="entry name" value="Asp_de-COase-like_dom_sf"/>
</dbReference>
<dbReference type="GO" id="GO:0051536">
    <property type="term" value="F:iron-sulfur cluster binding"/>
    <property type="evidence" value="ECO:0007669"/>
    <property type="project" value="UniProtKB-KW"/>
</dbReference>
<dbReference type="SUPFAM" id="SSF53706">
    <property type="entry name" value="Formate dehydrogenase/DMSO reductase, domains 1-3"/>
    <property type="match status" value="1"/>
</dbReference>
<feature type="domain" description="4Fe-4S Mo/W bis-MGD-type" evidence="5">
    <location>
        <begin position="15"/>
        <end position="68"/>
    </location>
</feature>
<evidence type="ECO:0000256" key="1">
    <source>
        <dbReference type="ARBA" id="ARBA00010312"/>
    </source>
</evidence>
<keyword evidence="7" id="KW-1185">Reference proteome</keyword>
<dbReference type="EMBL" id="LR134355">
    <property type="protein sequence ID" value="VEG49287.1"/>
    <property type="molecule type" value="Genomic_DNA"/>
</dbReference>
<dbReference type="Pfam" id="PF01568">
    <property type="entry name" value="Molydop_binding"/>
    <property type="match status" value="1"/>
</dbReference>
<reference evidence="6 7" key="1">
    <citation type="submission" date="2018-12" db="EMBL/GenBank/DDBJ databases">
        <authorList>
            <consortium name="Pathogen Informatics"/>
        </authorList>
    </citation>
    <scope>NUCLEOTIDE SEQUENCE [LARGE SCALE GENOMIC DNA]</scope>
    <source>
        <strain evidence="6 7">NCTC10485</strain>
    </source>
</reference>
<dbReference type="GO" id="GO:0046872">
    <property type="term" value="F:metal ion binding"/>
    <property type="evidence" value="ECO:0007669"/>
    <property type="project" value="UniProtKB-KW"/>
</dbReference>
<sequence>MTQVPDPSTTDPNSIGTGHRICPLCEATCGLIFEMQGRSVTGVWANDDDLFSRGHSCAKGLGLGRVENDLDRIRTPLLKTPAGEFRVASWEEAFAEIDRRLPAYVTDNPGTCAVYHGNPAAHHLDSTFYLGELVGALGTRAVFSPASIDTWPKNLAHILLYGTGLGLTLPDLDRTDYLLILGSNPLVSNGSTVTAPGIADRLQALRDRGGTLVVVDPARTRTAEAADLHVPILPGTDALFLLGVLAVIAAEELSRPDRIPDVVDGVGTALALARDFSPAAAAAACGIDVEIIYRVARGFAAAPSAVAHSRIGTCMQEFGTLANWLVEVLTTVTGNLDRPGGAMFALPPCGGQNTWPVTGTPRLTFDRWRSRVRDLPEAMGELPASVFADEILTPGEGQIRALITIAGNPARSVPNSAAVERALADVEFMVSIDCYLNETTRYADVILPPPPLTTKGHHDVTLSHFQIRNVARYSPPLLGLADDEMAEWQIMLRLAAAATRTTELTIADMDDRVAAVAVRRAAKLAGCDTEQALAATAGRTGPLRLLDLRLRSGPYGDRFGADPGGLTLALLEANPNGIDYGPLKPRLPEVLRTPTGRIDLAPTLITDDLPRLRERLNRPAEGLLLINRRQTRGMNSWLHNALPQPDSGQCALLMHPDDAQQRTLVDGDLVDVTSPTATVQAEIRIDPVVRPGVVSMPHGWGHTGPGLAITQAAAAPGTNYNALIDDTDELEPLTGSPIFNGVRVEVTRIELASRRGPRRSAAAALVGN</sequence>
<evidence type="ECO:0000256" key="4">
    <source>
        <dbReference type="ARBA" id="ARBA00023014"/>
    </source>
</evidence>
<accession>A0A448IA94</accession>
<dbReference type="Gene3D" id="3.40.228.10">
    <property type="entry name" value="Dimethylsulfoxide Reductase, domain 2"/>
    <property type="match status" value="1"/>
</dbReference>
<evidence type="ECO:0000259" key="5">
    <source>
        <dbReference type="SMART" id="SM00926"/>
    </source>
</evidence>
<dbReference type="Pfam" id="PF00384">
    <property type="entry name" value="Molybdopterin"/>
    <property type="match status" value="1"/>
</dbReference>
<evidence type="ECO:0000256" key="3">
    <source>
        <dbReference type="ARBA" id="ARBA00023004"/>
    </source>
</evidence>
<proteinExistence type="inferred from homology"/>
<dbReference type="InterPro" id="IPR050612">
    <property type="entry name" value="Prok_Mopterin_Oxidored"/>
</dbReference>
<dbReference type="SUPFAM" id="SSF50692">
    <property type="entry name" value="ADC-like"/>
    <property type="match status" value="1"/>
</dbReference>
<keyword evidence="4" id="KW-0411">Iron-sulfur</keyword>
<keyword evidence="3" id="KW-0408">Iron</keyword>
<name>A0A448IA94_MYCCI</name>
<dbReference type="GO" id="GO:0016491">
    <property type="term" value="F:oxidoreductase activity"/>
    <property type="evidence" value="ECO:0007669"/>
    <property type="project" value="UniProtKB-KW"/>
</dbReference>
<dbReference type="Pfam" id="PF04879">
    <property type="entry name" value="Molybdop_Fe4S4"/>
    <property type="match status" value="1"/>
</dbReference>
<keyword evidence="6" id="KW-0560">Oxidoreductase</keyword>
<dbReference type="Proteomes" id="UP000282551">
    <property type="component" value="Chromosome"/>
</dbReference>
<dbReference type="RefSeq" id="WP_126334981.1">
    <property type="nucleotide sequence ID" value="NZ_AP022604.1"/>
</dbReference>
<evidence type="ECO:0000256" key="2">
    <source>
        <dbReference type="ARBA" id="ARBA00022723"/>
    </source>
</evidence>